<dbReference type="InParanoid" id="C4JM34"/>
<keyword evidence="1" id="KW-0663">Pyridoxal phosphate</keyword>
<dbReference type="InterPro" id="IPR004839">
    <property type="entry name" value="Aminotransferase_I/II_large"/>
</dbReference>
<dbReference type="InterPro" id="IPR050478">
    <property type="entry name" value="Ethylene_sulfur-biosynth"/>
</dbReference>
<dbReference type="OrthoDB" id="1077582at2759"/>
<dbReference type="InterPro" id="IPR015421">
    <property type="entry name" value="PyrdxlP-dep_Trfase_major"/>
</dbReference>
<evidence type="ECO:0000259" key="2">
    <source>
        <dbReference type="Pfam" id="PF00155"/>
    </source>
</evidence>
<dbReference type="PRINTS" id="PR00753">
    <property type="entry name" value="ACCSYNTHASE"/>
</dbReference>
<dbReference type="HOGENOM" id="CLU_017584_1_1_1"/>
<dbReference type="OMA" id="SCHILAT"/>
<dbReference type="InterPro" id="IPR015422">
    <property type="entry name" value="PyrdxlP-dep_Trfase_small"/>
</dbReference>
<dbReference type="Pfam" id="PF00155">
    <property type="entry name" value="Aminotran_1_2"/>
    <property type="match status" value="1"/>
</dbReference>
<keyword evidence="4" id="KW-1185">Reference proteome</keyword>
<dbReference type="GO" id="GO:0006520">
    <property type="term" value="P:amino acid metabolic process"/>
    <property type="evidence" value="ECO:0007669"/>
    <property type="project" value="TreeGrafter"/>
</dbReference>
<name>C4JM34_UNCRE</name>
<evidence type="ECO:0000313" key="4">
    <source>
        <dbReference type="Proteomes" id="UP000002058"/>
    </source>
</evidence>
<reference evidence="4" key="1">
    <citation type="journal article" date="2009" name="Genome Res.">
        <title>Comparative genomic analyses of the human fungal pathogens Coccidioides and their relatives.</title>
        <authorList>
            <person name="Sharpton T.J."/>
            <person name="Stajich J.E."/>
            <person name="Rounsley S.D."/>
            <person name="Gardner M.J."/>
            <person name="Wortman J.R."/>
            <person name="Jordar V.S."/>
            <person name="Maiti R."/>
            <person name="Kodira C.D."/>
            <person name="Neafsey D.E."/>
            <person name="Zeng Q."/>
            <person name="Hung C.-Y."/>
            <person name="McMahan C."/>
            <person name="Muszewska A."/>
            <person name="Grynberg M."/>
            <person name="Mandel M.A."/>
            <person name="Kellner E.M."/>
            <person name="Barker B.M."/>
            <person name="Galgiani J.N."/>
            <person name="Orbach M.J."/>
            <person name="Kirkland T.N."/>
            <person name="Cole G.T."/>
            <person name="Henn M.R."/>
            <person name="Birren B.W."/>
            <person name="Taylor J.W."/>
        </authorList>
    </citation>
    <scope>NUCLEOTIDE SEQUENCE [LARGE SCALE GENOMIC DNA]</scope>
    <source>
        <strain evidence="4">UAMH 1704</strain>
    </source>
</reference>
<dbReference type="InterPro" id="IPR015424">
    <property type="entry name" value="PyrdxlP-dep_Trfase"/>
</dbReference>
<dbReference type="EMBL" id="CH476616">
    <property type="protein sequence ID" value="EEP79046.1"/>
    <property type="molecule type" value="Genomic_DNA"/>
</dbReference>
<proteinExistence type="predicted"/>
<evidence type="ECO:0000256" key="1">
    <source>
        <dbReference type="ARBA" id="ARBA00022898"/>
    </source>
</evidence>
<organism evidence="3 4">
    <name type="scientific">Uncinocarpus reesii (strain UAMH 1704)</name>
    <dbReference type="NCBI Taxonomy" id="336963"/>
    <lineage>
        <taxon>Eukaryota</taxon>
        <taxon>Fungi</taxon>
        <taxon>Dikarya</taxon>
        <taxon>Ascomycota</taxon>
        <taxon>Pezizomycotina</taxon>
        <taxon>Eurotiomycetes</taxon>
        <taxon>Eurotiomycetidae</taxon>
        <taxon>Onygenales</taxon>
        <taxon>Onygenaceae</taxon>
        <taxon>Uncinocarpus</taxon>
    </lineage>
</organism>
<dbReference type="GO" id="GO:0030170">
    <property type="term" value="F:pyridoxal phosphate binding"/>
    <property type="evidence" value="ECO:0007669"/>
    <property type="project" value="InterPro"/>
</dbReference>
<evidence type="ECO:0000313" key="3">
    <source>
        <dbReference type="EMBL" id="EEP79046.1"/>
    </source>
</evidence>
<dbReference type="PANTHER" id="PTHR43795">
    <property type="entry name" value="BIFUNCTIONAL ASPARTATE AMINOTRANSFERASE AND GLUTAMATE/ASPARTATE-PREPHENATE AMINOTRANSFERASE-RELATED"/>
    <property type="match status" value="1"/>
</dbReference>
<feature type="domain" description="Aminotransferase class I/classII large" evidence="2">
    <location>
        <begin position="41"/>
        <end position="284"/>
    </location>
</feature>
<dbReference type="SUPFAM" id="SSF53383">
    <property type="entry name" value="PLP-dependent transferases"/>
    <property type="match status" value="1"/>
</dbReference>
<dbReference type="GO" id="GO:0008483">
    <property type="term" value="F:transaminase activity"/>
    <property type="evidence" value="ECO:0007669"/>
    <property type="project" value="TreeGrafter"/>
</dbReference>
<dbReference type="KEGG" id="ure:UREG_03892"/>
<dbReference type="PANTHER" id="PTHR43795:SF39">
    <property type="entry name" value="AMINOTRANSFERASE CLASS I_CLASSII DOMAIN-CONTAINING PROTEIN"/>
    <property type="match status" value="1"/>
</dbReference>
<dbReference type="eggNOG" id="KOG0256">
    <property type="taxonomic scope" value="Eukaryota"/>
</dbReference>
<dbReference type="Proteomes" id="UP000002058">
    <property type="component" value="Unassembled WGS sequence"/>
</dbReference>
<dbReference type="Gene3D" id="3.90.1150.10">
    <property type="entry name" value="Aspartate Aminotransferase, domain 1"/>
    <property type="match status" value="1"/>
</dbReference>
<dbReference type="AlphaFoldDB" id="C4JM34"/>
<accession>C4JM34</accession>
<dbReference type="GeneID" id="8441489"/>
<dbReference type="VEuPathDB" id="FungiDB:UREG_03892"/>
<dbReference type="STRING" id="336963.C4JM34"/>
<dbReference type="Gene3D" id="3.40.640.10">
    <property type="entry name" value="Type I PLP-dependent aspartate aminotransferase-like (Major domain)"/>
    <property type="match status" value="1"/>
</dbReference>
<sequence>MRITYYDEAGSDLQHFARSGVQPLEVNMSGSFGPAAKFVSTLAAAIDKAPCPTKALVLTNPHKLLGQCYPQEVLEACLRFCQQRDIHFISDEVYALTEFSCAEVSDPAPFVSILSLNTRALKCERSRIHTIWSTGVEFGASGFRLGCIVSQDNPKLINRLALSPNSEISSLSAILTTNILSSPNLPFLIALSSARLAEAYICITTFFTERNIKYIPVGAGLNLFAQLAPKAKTWSEEDDMVEKLRGGGVLVSPGRHHYGRPPGKGWARISFSVEPWRLQEALKRMDLTLSSKNGVPQ</sequence>
<dbReference type="RefSeq" id="XP_002544375.1">
    <property type="nucleotide sequence ID" value="XM_002544329.1"/>
</dbReference>
<protein>
    <recommendedName>
        <fullName evidence="2">Aminotransferase class I/classII large domain-containing protein</fullName>
    </recommendedName>
</protein>
<gene>
    <name evidence="3" type="ORF">UREG_03892</name>
</gene>